<reference evidence="4 5" key="1">
    <citation type="submission" date="2016-12" db="EMBL/GenBank/DDBJ databases">
        <title>The genomes of Aspergillus section Nigri reveals drivers in fungal speciation.</title>
        <authorList>
            <consortium name="DOE Joint Genome Institute"/>
            <person name="Vesth T.C."/>
            <person name="Nybo J."/>
            <person name="Theobald S."/>
            <person name="Brandl J."/>
            <person name="Frisvad J.C."/>
            <person name="Nielsen K.F."/>
            <person name="Lyhne E.K."/>
            <person name="Kogle M.E."/>
            <person name="Kuo A."/>
            <person name="Riley R."/>
            <person name="Clum A."/>
            <person name="Nolan M."/>
            <person name="Lipzen A."/>
            <person name="Salamov A."/>
            <person name="Henrissat B."/>
            <person name="Wiebenga A."/>
            <person name="De Vries R.P."/>
            <person name="Grigoriev I.V."/>
            <person name="Mortensen U.H."/>
            <person name="Andersen M.R."/>
            <person name="Baker S.E."/>
        </authorList>
    </citation>
    <scope>NUCLEOTIDE SEQUENCE [LARGE SCALE GENOMIC DNA]</scope>
    <source>
        <strain evidence="4 5">IBT 23096</strain>
    </source>
</reference>
<feature type="domain" description="Fe-containing alcohol dehydrogenase-like C-terminal" evidence="3">
    <location>
        <begin position="202"/>
        <end position="405"/>
    </location>
</feature>
<dbReference type="PANTHER" id="PTHR11496:SF107">
    <property type="entry name" value="ALCOHOL DEHYDROGENASE, PUTATIVE (AFU_ORTHOLOGUE AFUA_1G06800)-RELATED"/>
    <property type="match status" value="1"/>
</dbReference>
<accession>A0A2I2G222</accession>
<dbReference type="CDD" id="cd08192">
    <property type="entry name" value="MAR-like"/>
    <property type="match status" value="1"/>
</dbReference>
<dbReference type="VEuPathDB" id="FungiDB:P170DRAFT_511584"/>
<dbReference type="Gene3D" id="3.40.50.1970">
    <property type="match status" value="1"/>
</dbReference>
<dbReference type="PANTHER" id="PTHR11496">
    <property type="entry name" value="ALCOHOL DEHYDROGENASE"/>
    <property type="match status" value="1"/>
</dbReference>
<feature type="domain" description="Alcohol dehydrogenase iron-type/glycerol dehydrogenase GldA" evidence="2">
    <location>
        <begin position="30"/>
        <end position="189"/>
    </location>
</feature>
<evidence type="ECO:0000259" key="3">
    <source>
        <dbReference type="Pfam" id="PF25137"/>
    </source>
</evidence>
<dbReference type="InterPro" id="IPR056798">
    <property type="entry name" value="ADH_Fe_C"/>
</dbReference>
<evidence type="ECO:0000259" key="2">
    <source>
        <dbReference type="Pfam" id="PF00465"/>
    </source>
</evidence>
<dbReference type="InterPro" id="IPR039697">
    <property type="entry name" value="Alcohol_dehydrogenase_Fe"/>
</dbReference>
<dbReference type="EMBL" id="MSFO01000006">
    <property type="protein sequence ID" value="PLB46917.1"/>
    <property type="molecule type" value="Genomic_DNA"/>
</dbReference>
<protein>
    <submittedName>
        <fullName evidence="4">Putative Fe-containing alcohol dehydrogenase</fullName>
    </submittedName>
</protein>
<evidence type="ECO:0000313" key="4">
    <source>
        <dbReference type="EMBL" id="PLB46917.1"/>
    </source>
</evidence>
<gene>
    <name evidence="4" type="ORF">P170DRAFT_511584</name>
</gene>
<comment type="caution">
    <text evidence="4">The sequence shown here is derived from an EMBL/GenBank/DDBJ whole genome shotgun (WGS) entry which is preliminary data.</text>
</comment>
<dbReference type="Gene3D" id="1.20.1090.10">
    <property type="entry name" value="Dehydroquinate synthase-like - alpha domain"/>
    <property type="match status" value="1"/>
</dbReference>
<dbReference type="InterPro" id="IPR001670">
    <property type="entry name" value="ADH_Fe/GldA"/>
</dbReference>
<name>A0A2I2G222_9EURO</name>
<evidence type="ECO:0000313" key="5">
    <source>
        <dbReference type="Proteomes" id="UP000234275"/>
    </source>
</evidence>
<dbReference type="STRING" id="1392250.A0A2I2G222"/>
<dbReference type="OrthoDB" id="339764at2759"/>
<keyword evidence="5" id="KW-1185">Reference proteome</keyword>
<dbReference type="GO" id="GO:0004022">
    <property type="term" value="F:alcohol dehydrogenase (NAD+) activity"/>
    <property type="evidence" value="ECO:0007669"/>
    <property type="project" value="TreeGrafter"/>
</dbReference>
<dbReference type="AlphaFoldDB" id="A0A2I2G222"/>
<dbReference type="GeneID" id="36562609"/>
<dbReference type="GO" id="GO:0046872">
    <property type="term" value="F:metal ion binding"/>
    <property type="evidence" value="ECO:0007669"/>
    <property type="project" value="InterPro"/>
</dbReference>
<dbReference type="Proteomes" id="UP000234275">
    <property type="component" value="Unassembled WGS sequence"/>
</dbReference>
<dbReference type="SUPFAM" id="SSF56796">
    <property type="entry name" value="Dehydroquinate synthase-like"/>
    <property type="match status" value="1"/>
</dbReference>
<evidence type="ECO:0000256" key="1">
    <source>
        <dbReference type="ARBA" id="ARBA00023002"/>
    </source>
</evidence>
<dbReference type="Pfam" id="PF00465">
    <property type="entry name" value="Fe-ADH"/>
    <property type="match status" value="1"/>
</dbReference>
<organism evidence="4 5">
    <name type="scientific">Aspergillus steynii IBT 23096</name>
    <dbReference type="NCBI Taxonomy" id="1392250"/>
    <lineage>
        <taxon>Eukaryota</taxon>
        <taxon>Fungi</taxon>
        <taxon>Dikarya</taxon>
        <taxon>Ascomycota</taxon>
        <taxon>Pezizomycotina</taxon>
        <taxon>Eurotiomycetes</taxon>
        <taxon>Eurotiomycetidae</taxon>
        <taxon>Eurotiales</taxon>
        <taxon>Aspergillaceae</taxon>
        <taxon>Aspergillus</taxon>
        <taxon>Aspergillus subgen. Circumdati</taxon>
    </lineage>
</organism>
<dbReference type="GO" id="GO:0005739">
    <property type="term" value="C:mitochondrion"/>
    <property type="evidence" value="ECO:0007669"/>
    <property type="project" value="TreeGrafter"/>
</dbReference>
<dbReference type="Pfam" id="PF25137">
    <property type="entry name" value="ADH_Fe_C"/>
    <property type="match status" value="1"/>
</dbReference>
<dbReference type="RefSeq" id="XP_024702219.1">
    <property type="nucleotide sequence ID" value="XM_024854903.1"/>
</dbReference>
<sequence length="409" mass="43711">METVRAAFADRARPLLSYGIPFPAAVAHHVRETFHAARVYVICSGSLARSTDVLDRLRQALGQNTLVGVRVGMQSHTLWSEVLEIVHDVRRVDADLLVTVGGGSLTDGAKVIALALANSVSTTSDLSTLSEGPDQRADIHAPRIPIVSVPTSLSAGEYSNFAGATDDASRRKHSFQSPLKGPELVVLDPQLTVTTPERIWLSSGVRAVDHCVETYVAVSSSTNEKTDALALHALGLLVPSLLRCKHDPQDLEARLMAQLGSVDAMAACTSGKAVQLGASHGIGHQLGPLGVAHGETSCILLPAVCKYNATHNANNERQDRLRRFLVDDPTVAESLKNHGVDGQRADLADVLDVVIRELGMPRSLKAVGVGPDQLDALAANSLHDRWCQTNPVPLKEKEQVLDILNLVVA</sequence>
<keyword evidence="1" id="KW-0560">Oxidoreductase</keyword>
<proteinExistence type="predicted"/>